<comment type="caution">
    <text evidence="6">The sequence shown here is derived from an EMBL/GenBank/DDBJ whole genome shotgun (WGS) entry which is preliminary data.</text>
</comment>
<dbReference type="CDD" id="cd06267">
    <property type="entry name" value="PBP1_LacI_sugar_binding-like"/>
    <property type="match status" value="1"/>
</dbReference>
<dbReference type="EMBL" id="BAABLD010000011">
    <property type="protein sequence ID" value="GAA5168836.1"/>
    <property type="molecule type" value="Genomic_DNA"/>
</dbReference>
<dbReference type="InterPro" id="IPR046335">
    <property type="entry name" value="LacI/GalR-like_sensor"/>
</dbReference>
<feature type="domain" description="Methyl-accepting transducer" evidence="5">
    <location>
        <begin position="595"/>
        <end position="797"/>
    </location>
</feature>
<sequence>MAFSNKPVAFLIREASGGSAQEMMLEGILDEAAAQGQHLVVFRGGQLGKDPGSAIYNLVNTSYHGVITWASSDADAFTNSYYKRYGDVPVVTLTLQIPPFPVVATDSYAGMRAVIEHLIKVHNKKKIVFIRGPESHVLARERYQAYCDVLRENGLALDERLVSRHCTWGKDEGVAMARFLLDEQGMQPGRDFDAVACVNDNIAIGLIEDLQKRGIRVPEDVAVTGCNDVTEARALTPPVTTVALPSDEQIVKALEIVNQAASGQRPADMTKLPAKLVVGQSCGCRSHKVEAAVSGLVPVGQPYGVLDRVASVVQRFGMFRRGAAMQAMKASVVSSLKGHIKDDVLAEVADQLITAFYKELRWRRNAGEFGAALTLAIKRFAAEKLPVEMLHNYISHLRRYALPTIHMRSSVIKAEDIWAQARVMLSEHAGRLRDAANLKSVATERSISALGAKLVTTHETAAIVKILQSDLPKLGIHSFYLGVYEAEDGWDRKSIPSRVKVLTAFNAQGQVRLDNGQGGVASSEFIPRIVAMASNRQSLMALPLHFNETQIGIAVFGFGPRDGSVYEAIKVQLSSSLYGALLRQTLKDTLSIMESKVSEVSGNSEKINVSVQGGSSAMEGVAGSIADISRHIREVMSVIENAVNLTTAAGRDIAVLNRQATEISKILSMITEIAEQTNMLSLNAAIEAARAGEAGRGFAVVAQEVKTLAVNTVTSSSSIRSMIGSVQDNTRQVNASMASIDEIMKKVSELSAGISNAITEQETSTNEISNVLNEAARGTSQIAAVLAEIDAISKNASRI</sequence>
<protein>
    <recommendedName>
        <fullName evidence="5">Methyl-accepting transducer domain-containing protein</fullName>
    </recommendedName>
</protein>
<dbReference type="SMART" id="SM00283">
    <property type="entry name" value="MA"/>
    <property type="match status" value="1"/>
</dbReference>
<gene>
    <name evidence="6" type="ORF">GCM10025770_29470</name>
</gene>
<keyword evidence="4" id="KW-0807">Transducer</keyword>
<evidence type="ECO:0000313" key="6">
    <source>
        <dbReference type="EMBL" id="GAA5168836.1"/>
    </source>
</evidence>
<dbReference type="PANTHER" id="PTHR30146:SF109">
    <property type="entry name" value="HTH-TYPE TRANSCRIPTIONAL REGULATOR GALS"/>
    <property type="match status" value="1"/>
</dbReference>
<dbReference type="PROSITE" id="PS50111">
    <property type="entry name" value="CHEMOTAXIS_TRANSDUC_2"/>
    <property type="match status" value="1"/>
</dbReference>
<dbReference type="Pfam" id="PF00015">
    <property type="entry name" value="MCPsignal"/>
    <property type="match status" value="1"/>
</dbReference>
<evidence type="ECO:0000256" key="2">
    <source>
        <dbReference type="ARBA" id="ARBA00023125"/>
    </source>
</evidence>
<dbReference type="Gene3D" id="3.40.50.2300">
    <property type="match status" value="2"/>
</dbReference>
<proteinExistence type="predicted"/>
<dbReference type="Proteomes" id="UP001500547">
    <property type="component" value="Unassembled WGS sequence"/>
</dbReference>
<dbReference type="SUPFAM" id="SSF53822">
    <property type="entry name" value="Periplasmic binding protein-like I"/>
    <property type="match status" value="1"/>
</dbReference>
<dbReference type="InterPro" id="IPR004089">
    <property type="entry name" value="MCPsignal_dom"/>
</dbReference>
<reference evidence="7" key="1">
    <citation type="journal article" date="2019" name="Int. J. Syst. Evol. Microbiol.">
        <title>The Global Catalogue of Microorganisms (GCM) 10K type strain sequencing project: providing services to taxonomists for standard genome sequencing and annotation.</title>
        <authorList>
            <consortium name="The Broad Institute Genomics Platform"/>
            <consortium name="The Broad Institute Genome Sequencing Center for Infectious Disease"/>
            <person name="Wu L."/>
            <person name="Ma J."/>
        </authorList>
    </citation>
    <scope>NUCLEOTIDE SEQUENCE [LARGE SCALE GENOMIC DNA]</scope>
    <source>
        <strain evidence="7">JCM 18715</strain>
    </source>
</reference>
<evidence type="ECO:0000256" key="1">
    <source>
        <dbReference type="ARBA" id="ARBA00023015"/>
    </source>
</evidence>
<evidence type="ECO:0000256" key="4">
    <source>
        <dbReference type="PROSITE-ProRule" id="PRU00284"/>
    </source>
</evidence>
<keyword evidence="1" id="KW-0805">Transcription regulation</keyword>
<keyword evidence="3" id="KW-0804">Transcription</keyword>
<keyword evidence="7" id="KW-1185">Reference proteome</keyword>
<dbReference type="Pfam" id="PF13377">
    <property type="entry name" value="Peripla_BP_3"/>
    <property type="match status" value="1"/>
</dbReference>
<dbReference type="RefSeq" id="WP_345533860.1">
    <property type="nucleotide sequence ID" value="NZ_BAABLD010000011.1"/>
</dbReference>
<name>A0ABP9QXG0_9RHOO</name>
<accession>A0ABP9QXG0</accession>
<evidence type="ECO:0000313" key="7">
    <source>
        <dbReference type="Proteomes" id="UP001500547"/>
    </source>
</evidence>
<dbReference type="InterPro" id="IPR028082">
    <property type="entry name" value="Peripla_BP_I"/>
</dbReference>
<dbReference type="Gene3D" id="1.10.287.950">
    <property type="entry name" value="Methyl-accepting chemotaxis protein"/>
    <property type="match status" value="1"/>
</dbReference>
<dbReference type="SUPFAM" id="SSF58104">
    <property type="entry name" value="Methyl-accepting chemotaxis protein (MCP) signaling domain"/>
    <property type="match status" value="1"/>
</dbReference>
<organism evidence="6 7">
    <name type="scientific">Viridibacterium curvum</name>
    <dbReference type="NCBI Taxonomy" id="1101404"/>
    <lineage>
        <taxon>Bacteria</taxon>
        <taxon>Pseudomonadati</taxon>
        <taxon>Pseudomonadota</taxon>
        <taxon>Betaproteobacteria</taxon>
        <taxon>Rhodocyclales</taxon>
        <taxon>Rhodocyclaceae</taxon>
        <taxon>Viridibacterium</taxon>
    </lineage>
</organism>
<evidence type="ECO:0000259" key="5">
    <source>
        <dbReference type="PROSITE" id="PS50111"/>
    </source>
</evidence>
<keyword evidence="2" id="KW-0238">DNA-binding</keyword>
<evidence type="ECO:0000256" key="3">
    <source>
        <dbReference type="ARBA" id="ARBA00023163"/>
    </source>
</evidence>
<dbReference type="PANTHER" id="PTHR30146">
    <property type="entry name" value="LACI-RELATED TRANSCRIPTIONAL REPRESSOR"/>
    <property type="match status" value="1"/>
</dbReference>